<dbReference type="InterPro" id="IPR012349">
    <property type="entry name" value="Split_barrel_FMN-bd"/>
</dbReference>
<dbReference type="AlphaFoldDB" id="A0A8I2H1Y6"/>
<gene>
    <name evidence="8" type="primary">pdxH</name>
    <name evidence="8" type="ORF">F9Y85_03040</name>
    <name evidence="9" type="ORF">R5H13_10520</name>
</gene>
<evidence type="ECO:0000313" key="8">
    <source>
        <dbReference type="EMBL" id="NLR20312.1"/>
    </source>
</evidence>
<dbReference type="EMBL" id="WEIA01000001">
    <property type="protein sequence ID" value="NLR20312.1"/>
    <property type="molecule type" value="Genomic_DNA"/>
</dbReference>
<dbReference type="InterPro" id="IPR019576">
    <property type="entry name" value="Pyridoxamine_oxidase_dimer_C"/>
</dbReference>
<feature type="binding site" evidence="5">
    <location>
        <begin position="120"/>
        <end position="121"/>
    </location>
    <ligand>
        <name>FMN</name>
        <dbReference type="ChEBI" id="CHEBI:58210"/>
    </ligand>
</feature>
<evidence type="ECO:0000256" key="2">
    <source>
        <dbReference type="ARBA" id="ARBA00022630"/>
    </source>
</evidence>
<dbReference type="Pfam" id="PF01243">
    <property type="entry name" value="PNPOx_N"/>
    <property type="match status" value="1"/>
</dbReference>
<comment type="cofactor">
    <cofactor evidence="5">
        <name>FMN</name>
        <dbReference type="ChEBI" id="CHEBI:58210"/>
    </cofactor>
    <text evidence="5">Binds 1 FMN per subunit.</text>
</comment>
<organism evidence="8 10">
    <name type="scientific">Pseudoalteromonas maricaloris</name>
    <dbReference type="NCBI Taxonomy" id="184924"/>
    <lineage>
        <taxon>Bacteria</taxon>
        <taxon>Pseudomonadati</taxon>
        <taxon>Pseudomonadota</taxon>
        <taxon>Gammaproteobacteria</taxon>
        <taxon>Alteromonadales</taxon>
        <taxon>Pseudoalteromonadaceae</taxon>
        <taxon>Pseudoalteromonas</taxon>
    </lineage>
</organism>
<dbReference type="SUPFAM" id="SSF50475">
    <property type="entry name" value="FMN-binding split barrel"/>
    <property type="match status" value="1"/>
</dbReference>
<dbReference type="Pfam" id="PF10590">
    <property type="entry name" value="PNP_phzG_C"/>
    <property type="match status" value="1"/>
</dbReference>
<evidence type="ECO:0000256" key="3">
    <source>
        <dbReference type="ARBA" id="ARBA00022643"/>
    </source>
</evidence>
<dbReference type="GO" id="GO:0010181">
    <property type="term" value="F:FMN binding"/>
    <property type="evidence" value="ECO:0007669"/>
    <property type="project" value="InterPro"/>
</dbReference>
<name>A0A8I2H1Y6_9GAMM</name>
<dbReference type="EMBL" id="CP137578">
    <property type="protein sequence ID" value="WOX27107.1"/>
    <property type="molecule type" value="Genomic_DNA"/>
</dbReference>
<evidence type="ECO:0000259" key="6">
    <source>
        <dbReference type="Pfam" id="PF01243"/>
    </source>
</evidence>
<feature type="domain" description="Pyridoxine 5'-phosphate oxidase dimerisation C-terminal" evidence="7">
    <location>
        <begin position="152"/>
        <end position="192"/>
    </location>
</feature>
<dbReference type="EC" id="1.4.3.5" evidence="8 9"/>
<evidence type="ECO:0000256" key="5">
    <source>
        <dbReference type="PIRSR" id="PIRSR000190-2"/>
    </source>
</evidence>
<feature type="binding site" evidence="5">
    <location>
        <begin position="41"/>
        <end position="46"/>
    </location>
    <ligand>
        <name>FMN</name>
        <dbReference type="ChEBI" id="CHEBI:58210"/>
    </ligand>
</feature>
<feature type="binding site" evidence="5">
    <location>
        <position position="85"/>
    </location>
    <ligand>
        <name>FMN</name>
        <dbReference type="ChEBI" id="CHEBI:58210"/>
    </ligand>
</feature>
<evidence type="ECO:0000256" key="1">
    <source>
        <dbReference type="ARBA" id="ARBA00007301"/>
    </source>
</evidence>
<reference evidence="9 11" key="2">
    <citation type="submission" date="2023-10" db="EMBL/GenBank/DDBJ databases">
        <title>To unveil natural product biosynthetic capacity in Pseudoalteromonas.</title>
        <authorList>
            <person name="Wang J."/>
        </authorList>
    </citation>
    <scope>NUCLEOTIDE SEQUENCE [LARGE SCALE GENOMIC DNA]</scope>
    <source>
        <strain evidence="9 11">DSM 15914</strain>
    </source>
</reference>
<dbReference type="Proteomes" id="UP000646877">
    <property type="component" value="Unassembled WGS sequence"/>
</dbReference>
<feature type="domain" description="Pyridoxamine 5'-phosphate oxidase N-terminal" evidence="6">
    <location>
        <begin position="21"/>
        <end position="124"/>
    </location>
</feature>
<comment type="similarity">
    <text evidence="1">Belongs to the pyridoxamine 5'-phosphate oxidase family.</text>
</comment>
<dbReference type="InterPro" id="IPR000659">
    <property type="entry name" value="Pyridox_Oxase"/>
</dbReference>
<accession>A0A8I2H1Y6</accession>
<evidence type="ECO:0000256" key="4">
    <source>
        <dbReference type="ARBA" id="ARBA00023002"/>
    </source>
</evidence>
<feature type="binding site" evidence="5">
    <location>
        <position position="63"/>
    </location>
    <ligand>
        <name>FMN</name>
        <dbReference type="ChEBI" id="CHEBI:58210"/>
    </ligand>
</feature>
<evidence type="ECO:0000313" key="10">
    <source>
        <dbReference type="Proteomes" id="UP000646877"/>
    </source>
</evidence>
<proteinExistence type="inferred from homology"/>
<dbReference type="PIRSF" id="PIRSF000190">
    <property type="entry name" value="Pyd_amn-ph_oxd"/>
    <property type="match status" value="1"/>
</dbReference>
<dbReference type="GO" id="GO:0004733">
    <property type="term" value="F:pyridoxamine phosphate oxidase activity"/>
    <property type="evidence" value="ECO:0007669"/>
    <property type="project" value="UniProtKB-EC"/>
</dbReference>
<dbReference type="PANTHER" id="PTHR10851">
    <property type="entry name" value="PYRIDOXINE-5-PHOSPHATE OXIDASE"/>
    <property type="match status" value="1"/>
</dbReference>
<dbReference type="GO" id="GO:0008615">
    <property type="term" value="P:pyridoxine biosynthetic process"/>
    <property type="evidence" value="ECO:0007669"/>
    <property type="project" value="InterPro"/>
</dbReference>
<keyword evidence="11" id="KW-1185">Reference proteome</keyword>
<evidence type="ECO:0000313" key="9">
    <source>
        <dbReference type="EMBL" id="WOX27107.1"/>
    </source>
</evidence>
<reference evidence="8" key="1">
    <citation type="submission" date="2019-10" db="EMBL/GenBank/DDBJ databases">
        <authorList>
            <person name="Paulsen S."/>
        </authorList>
    </citation>
    <scope>NUCLEOTIDE SEQUENCE</scope>
    <source>
        <strain evidence="8">LMG 19692</strain>
    </source>
</reference>
<sequence>MNNPIEKFTSWWQQALKNNPLNQPNAVCVSTIDENGFPTGRFVDLKAVNEGGFVFCSYFDSAKGKHLENVPNIAMTVWWDHVGYQVRIVGIAKKISDRDADTYWQGRSRDAQLTTTSFNQSAIIRDQSDLTEKLRIAELRYSTNPIPRPENWGGYCINPISIEFLTFAETRLHLRESYERSGEQWKKQLLQP</sequence>
<protein>
    <submittedName>
        <fullName evidence="9">Pyridoxal 5'-phosphate synthase</fullName>
    </submittedName>
    <submittedName>
        <fullName evidence="8">Pyridoxamine 5'-phosphate oxidase</fullName>
        <ecNumber evidence="8 9">1.4.3.5</ecNumber>
    </submittedName>
</protein>
<dbReference type="RefSeq" id="WP_039497640.1">
    <property type="nucleotide sequence ID" value="NZ_CBCSDF010000006.1"/>
</dbReference>
<evidence type="ECO:0000259" key="7">
    <source>
        <dbReference type="Pfam" id="PF10590"/>
    </source>
</evidence>
<dbReference type="PANTHER" id="PTHR10851:SF0">
    <property type="entry name" value="PYRIDOXINE-5'-PHOSPHATE OXIDASE"/>
    <property type="match status" value="1"/>
</dbReference>
<dbReference type="Proteomes" id="UP001304419">
    <property type="component" value="Chromosome 1"/>
</dbReference>
<dbReference type="Gene3D" id="2.30.110.10">
    <property type="entry name" value="Electron Transport, Fmn-binding Protein, Chain A"/>
    <property type="match status" value="1"/>
</dbReference>
<dbReference type="NCBIfam" id="NF004231">
    <property type="entry name" value="PRK05679.1"/>
    <property type="match status" value="1"/>
</dbReference>
<dbReference type="InterPro" id="IPR011576">
    <property type="entry name" value="Pyridox_Oxase_N"/>
</dbReference>
<keyword evidence="4 8" id="KW-0560">Oxidoreductase</keyword>
<evidence type="ECO:0000313" key="11">
    <source>
        <dbReference type="Proteomes" id="UP001304419"/>
    </source>
</evidence>
<keyword evidence="3 5" id="KW-0288">FMN</keyword>
<keyword evidence="2" id="KW-0285">Flavoprotein</keyword>
<feature type="binding site" evidence="5">
    <location>
        <position position="175"/>
    </location>
    <ligand>
        <name>FMN</name>
        <dbReference type="ChEBI" id="CHEBI:58210"/>
    </ligand>
</feature>